<dbReference type="EMBL" id="BEGY01000043">
    <property type="protein sequence ID" value="GAX79542.1"/>
    <property type="molecule type" value="Genomic_DNA"/>
</dbReference>
<evidence type="ECO:0000256" key="2">
    <source>
        <dbReference type="SAM" id="Phobius"/>
    </source>
</evidence>
<feature type="region of interest" description="Disordered" evidence="1">
    <location>
        <begin position="515"/>
        <end position="538"/>
    </location>
</feature>
<name>A0A250X9K1_9CHLO</name>
<keyword evidence="4" id="KW-1185">Reference proteome</keyword>
<feature type="region of interest" description="Disordered" evidence="1">
    <location>
        <begin position="560"/>
        <end position="583"/>
    </location>
</feature>
<reference evidence="3 4" key="1">
    <citation type="submission" date="2017-08" db="EMBL/GenBank/DDBJ databases">
        <title>Acidophilic green algal genome provides insights into adaptation to an acidic environment.</title>
        <authorList>
            <person name="Hirooka S."/>
            <person name="Hirose Y."/>
            <person name="Kanesaki Y."/>
            <person name="Higuchi S."/>
            <person name="Fujiwara T."/>
            <person name="Onuma R."/>
            <person name="Era A."/>
            <person name="Ohbayashi R."/>
            <person name="Uzuka A."/>
            <person name="Nozaki H."/>
            <person name="Yoshikawa H."/>
            <person name="Miyagishima S.Y."/>
        </authorList>
    </citation>
    <scope>NUCLEOTIDE SEQUENCE [LARGE SCALE GENOMIC DNA]</scope>
    <source>
        <strain evidence="3 4">NIES-2499</strain>
    </source>
</reference>
<comment type="caution">
    <text evidence="3">The sequence shown here is derived from an EMBL/GenBank/DDBJ whole genome shotgun (WGS) entry which is preliminary data.</text>
</comment>
<sequence>MRELRFSSEIVHIQTQKWHIPPVIINAISTRSLLNSAAGLRPNILAYVIVFSVLVVFCVIAFFLWLWFWILRSEKEVTTRTQAANEQGSSEQSVPPTPRYAAAAVMAVQSLEGVVSDHGGPGGLGEMNGSSGAEDQTSSGQREEMPDNVPSGLEMTALNSTQPTTVLVPDPRPECPELPVEEIQNQADAEEGHRQAVSTMVGVILTNIVVAEAATATTAAAAEEQSQKRAVSEMVDTMLTNIVVAEAAAAAATAAAAEEQSQKQAVSEMVDTMLKNIVVAEAAAAAATAAAAEEQSQKRAVSEMVDTMLTNIVVAEAAAAAATAAAAEEQSQKRAVSEMVDTMLTNIVVAEAAAAAAAAATAEEKRRKQAVSEMVDSMFTHVLLVEAAAATAAAAAEEERQKKSISELVDSIFANVTMAADTASVPAAASVPATASVPAAAADEDSQKLAAPAMVGAMAVPTTVEIIGLTVPIIATPVPTDVKKIGPSDMLQSSSPQTPPREIEEKFTWKITGSLTGTNTPSSASSAASAAKVTGQNKTGRQYRIISSQHLVGTLQGAHPLTALPDESTPTTASSTKSTTSASPLASLAAVLPFMMPNAVNGRHGQSFSPLEVTIEAGRRSGTHMIKIGRGSSDGGNGARQQDNKSRGSTGTGRPTQQSSALNRAGRGGQGRPLGESVEVWGGWQGGACRQRRWSTSSAVSASSRYLFVGCPDSCGNIEGGHEEKLFNWRDIEGGYEEKLFNWRDSTTVSHGEFSDIATFNNLGGMLTSGQLMSHGFSSKDISDIYAGILESSFNLDPNLESVRREAAFRCDAIEERKEVVDATRGWRHSYLAPSSHSAGQRQGCSSHVTEDREELKSKEEEEEEDFMVLWPPFAMQVPPIGVPTAVSLPS</sequence>
<feature type="compositionally biased region" description="Low complexity" evidence="1">
    <location>
        <begin position="568"/>
        <end position="583"/>
    </location>
</feature>
<evidence type="ECO:0000313" key="3">
    <source>
        <dbReference type="EMBL" id="GAX79542.1"/>
    </source>
</evidence>
<feature type="compositionally biased region" description="Polar residues" evidence="1">
    <location>
        <begin position="647"/>
        <end position="662"/>
    </location>
</feature>
<gene>
    <name evidence="3" type="ORF">CEUSTIGMA_g6983.t1</name>
</gene>
<feature type="compositionally biased region" description="Polar residues" evidence="1">
    <location>
        <begin position="128"/>
        <end position="140"/>
    </location>
</feature>
<dbReference type="AlphaFoldDB" id="A0A250X9K1"/>
<organism evidence="3 4">
    <name type="scientific">Chlamydomonas eustigma</name>
    <dbReference type="NCBI Taxonomy" id="1157962"/>
    <lineage>
        <taxon>Eukaryota</taxon>
        <taxon>Viridiplantae</taxon>
        <taxon>Chlorophyta</taxon>
        <taxon>core chlorophytes</taxon>
        <taxon>Chlorophyceae</taxon>
        <taxon>CS clade</taxon>
        <taxon>Chlamydomonadales</taxon>
        <taxon>Chlamydomonadaceae</taxon>
        <taxon>Chlamydomonas</taxon>
    </lineage>
</organism>
<feature type="compositionally biased region" description="Low complexity" evidence="1">
    <location>
        <begin position="522"/>
        <end position="531"/>
    </location>
</feature>
<feature type="compositionally biased region" description="Basic and acidic residues" evidence="1">
    <location>
        <begin position="849"/>
        <end position="860"/>
    </location>
</feature>
<feature type="region of interest" description="Disordered" evidence="1">
    <location>
        <begin position="625"/>
        <end position="677"/>
    </location>
</feature>
<evidence type="ECO:0000256" key="1">
    <source>
        <dbReference type="SAM" id="MobiDB-lite"/>
    </source>
</evidence>
<feature type="region of interest" description="Disordered" evidence="1">
    <location>
        <begin position="117"/>
        <end position="155"/>
    </location>
</feature>
<keyword evidence="2" id="KW-0472">Membrane</keyword>
<feature type="region of interest" description="Disordered" evidence="1">
    <location>
        <begin position="832"/>
        <end position="864"/>
    </location>
</feature>
<evidence type="ECO:0000313" key="4">
    <source>
        <dbReference type="Proteomes" id="UP000232323"/>
    </source>
</evidence>
<feature type="transmembrane region" description="Helical" evidence="2">
    <location>
        <begin position="44"/>
        <end position="70"/>
    </location>
</feature>
<proteinExistence type="predicted"/>
<protein>
    <submittedName>
        <fullName evidence="3">Uncharacterized protein</fullName>
    </submittedName>
</protein>
<keyword evidence="2" id="KW-0812">Transmembrane</keyword>
<accession>A0A250X9K1</accession>
<feature type="compositionally biased region" description="Polar residues" evidence="1">
    <location>
        <begin position="833"/>
        <end position="848"/>
    </location>
</feature>
<keyword evidence="2" id="KW-1133">Transmembrane helix</keyword>
<dbReference type="Proteomes" id="UP000232323">
    <property type="component" value="Unassembled WGS sequence"/>
</dbReference>